<accession>I0HN87</accession>
<dbReference type="eggNOG" id="COG3571">
    <property type="taxonomic scope" value="Bacteria"/>
</dbReference>
<dbReference type="PATRIC" id="fig|983917.3.peg.1110"/>
<dbReference type="EMBL" id="AP012320">
    <property type="protein sequence ID" value="BAL94474.1"/>
    <property type="molecule type" value="Genomic_DNA"/>
</dbReference>
<gene>
    <name evidence="2" type="ordered locus">RGE_11330</name>
</gene>
<evidence type="ECO:0000313" key="2">
    <source>
        <dbReference type="EMBL" id="BAL94474.1"/>
    </source>
</evidence>
<name>I0HN87_RUBGI</name>
<dbReference type="Proteomes" id="UP000007883">
    <property type="component" value="Chromosome"/>
</dbReference>
<dbReference type="SUPFAM" id="SSF53474">
    <property type="entry name" value="alpha/beta-Hydrolases"/>
    <property type="match status" value="1"/>
</dbReference>
<evidence type="ECO:0000259" key="1">
    <source>
        <dbReference type="Pfam" id="PF20408"/>
    </source>
</evidence>
<dbReference type="AlphaFoldDB" id="I0HN87"/>
<reference evidence="2 3" key="1">
    <citation type="journal article" date="2012" name="J. Bacteriol.">
        <title>Complete genome sequence of phototrophic betaproteobacterium Rubrivivax gelatinosus IL144.</title>
        <authorList>
            <person name="Nagashima S."/>
            <person name="Kamimura A."/>
            <person name="Shimizu T."/>
            <person name="Nakamura-isaki S."/>
            <person name="Aono E."/>
            <person name="Sakamoto K."/>
            <person name="Ichikawa N."/>
            <person name="Nakazawa H."/>
            <person name="Sekine M."/>
            <person name="Yamazaki S."/>
            <person name="Fujita N."/>
            <person name="Shimada K."/>
            <person name="Hanada S."/>
            <person name="Nagashima K.V.P."/>
        </authorList>
    </citation>
    <scope>NUCLEOTIDE SEQUENCE [LARGE SCALE GENOMIC DNA]</scope>
    <source>
        <strain evidence="3">NBRC 100245 / IL144</strain>
    </source>
</reference>
<dbReference type="RefSeq" id="WP_014427345.1">
    <property type="nucleotide sequence ID" value="NC_017075.1"/>
</dbReference>
<dbReference type="Gene3D" id="3.40.50.1820">
    <property type="entry name" value="alpha/beta hydrolase"/>
    <property type="match status" value="1"/>
</dbReference>
<dbReference type="InterPro" id="IPR029058">
    <property type="entry name" value="AB_hydrolase_fold"/>
</dbReference>
<protein>
    <recommendedName>
        <fullName evidence="1">KANL3/Tex30 alpha/beta hydrolase-like domain-containing protein</fullName>
    </recommendedName>
</protein>
<proteinExistence type="predicted"/>
<dbReference type="HOGENOM" id="CLU_1022845_0_0_4"/>
<feature type="domain" description="KANL3/Tex30 alpha/beta hydrolase-like" evidence="1">
    <location>
        <begin position="117"/>
        <end position="223"/>
    </location>
</feature>
<dbReference type="STRING" id="983917.RGE_11330"/>
<keyword evidence="3" id="KW-1185">Reference proteome</keyword>
<evidence type="ECO:0000313" key="3">
    <source>
        <dbReference type="Proteomes" id="UP000007883"/>
    </source>
</evidence>
<dbReference type="KEGG" id="rge:RGE_11330"/>
<dbReference type="Pfam" id="PF20408">
    <property type="entry name" value="Abhydrolase_11"/>
    <property type="match status" value="1"/>
</dbReference>
<organism evidence="2 3">
    <name type="scientific">Rubrivivax gelatinosus (strain NBRC 100245 / IL144)</name>
    <dbReference type="NCBI Taxonomy" id="983917"/>
    <lineage>
        <taxon>Bacteria</taxon>
        <taxon>Pseudomonadati</taxon>
        <taxon>Pseudomonadota</taxon>
        <taxon>Betaproteobacteria</taxon>
        <taxon>Burkholderiales</taxon>
        <taxon>Sphaerotilaceae</taxon>
        <taxon>Rubrivivax</taxon>
    </lineage>
</organism>
<sequence>MRPDVPSAPAVDPAATLLLVVGRNNWKRGSRGLSRVVDELGLAGMPVLRYESRTGDTRRWLDERAEPWLAALPAGWAALPAVRWLLKLGLLAGRPSRWDYLFARRHEVHHTGVAALRRFIARQHGRRVVLLTHSAGGIAGAMAEDAPPLLCHVCFGYPFQHPERPPEPRRTEVLARVARPLLIVQGERDEYGSAAEARRRWPLSPAITLLAVDDDHQYDALGEAEIQALLHTIKAFIGLAPAGAAAHPPENPD</sequence>
<dbReference type="InterPro" id="IPR046879">
    <property type="entry name" value="KANL3/Tex30_Abhydrolase"/>
</dbReference>